<dbReference type="PANTHER" id="PTHR10459">
    <property type="entry name" value="DNA LIGASE"/>
    <property type="match status" value="1"/>
</dbReference>
<feature type="domain" description="SAP" evidence="17">
    <location>
        <begin position="2"/>
        <end position="36"/>
    </location>
</feature>
<gene>
    <name evidence="21" type="ORF">C1H46_014074</name>
</gene>
<dbReference type="SUPFAM" id="SSF56399">
    <property type="entry name" value="ADP-ribosylation"/>
    <property type="match status" value="1"/>
</dbReference>
<dbReference type="SMART" id="SM00773">
    <property type="entry name" value="WGR"/>
    <property type="match status" value="1"/>
</dbReference>
<evidence type="ECO:0000256" key="10">
    <source>
        <dbReference type="ARBA" id="ARBA00024347"/>
    </source>
</evidence>
<dbReference type="AlphaFoldDB" id="A0A540MNH4"/>
<dbReference type="CDD" id="cd08002">
    <property type="entry name" value="WGR_PARP3_like"/>
    <property type="match status" value="1"/>
</dbReference>
<comment type="function">
    <text evidence="11">Involved in the base excision repair (BER) pathway, by catalyzing the poly(ADP-ribosyl)ation of a limited number of acceptor proteins involved in chromatin architecture and in DNA metabolism. This modification follows DNA damages and appears as an obligatory step in a detection/signaling pathway leading to the reparation of DNA strand breaks.</text>
</comment>
<proteinExistence type="inferred from homology"/>
<dbReference type="PROSITE" id="PS51059">
    <property type="entry name" value="PARP_CATALYTIC"/>
    <property type="match status" value="1"/>
</dbReference>
<feature type="compositionally biased region" description="Low complexity" evidence="15">
    <location>
        <begin position="45"/>
        <end position="55"/>
    </location>
</feature>
<dbReference type="Pfam" id="PF02877">
    <property type="entry name" value="PARP_reg"/>
    <property type="match status" value="1"/>
</dbReference>
<dbReference type="InterPro" id="IPR003034">
    <property type="entry name" value="SAP_dom"/>
</dbReference>
<evidence type="ECO:0000256" key="14">
    <source>
        <dbReference type="RuleBase" id="RU362114"/>
    </source>
</evidence>
<dbReference type="EMBL" id="VIEB01000217">
    <property type="protein sequence ID" value="TQE00347.1"/>
    <property type="molecule type" value="Genomic_DNA"/>
</dbReference>
<dbReference type="InterPro" id="IPR000504">
    <property type="entry name" value="RRM_dom"/>
</dbReference>
<evidence type="ECO:0000256" key="11">
    <source>
        <dbReference type="ARBA" id="ARBA00024945"/>
    </source>
</evidence>
<evidence type="ECO:0000256" key="7">
    <source>
        <dbReference type="ARBA" id="ARBA00022765"/>
    </source>
</evidence>
<dbReference type="InterPro" id="IPR036616">
    <property type="entry name" value="Poly(ADP-ribose)pol_reg_dom_sf"/>
</dbReference>
<organism evidence="21 22">
    <name type="scientific">Malus baccata</name>
    <name type="common">Siberian crab apple</name>
    <name type="synonym">Pyrus baccata</name>
    <dbReference type="NCBI Taxonomy" id="106549"/>
    <lineage>
        <taxon>Eukaryota</taxon>
        <taxon>Viridiplantae</taxon>
        <taxon>Streptophyta</taxon>
        <taxon>Embryophyta</taxon>
        <taxon>Tracheophyta</taxon>
        <taxon>Spermatophyta</taxon>
        <taxon>Magnoliopsida</taxon>
        <taxon>eudicotyledons</taxon>
        <taxon>Gunneridae</taxon>
        <taxon>Pentapetalae</taxon>
        <taxon>rosids</taxon>
        <taxon>fabids</taxon>
        <taxon>Rosales</taxon>
        <taxon>Rosaceae</taxon>
        <taxon>Amygdaloideae</taxon>
        <taxon>Maleae</taxon>
        <taxon>Malus</taxon>
    </lineage>
</organism>
<dbReference type="EC" id="2.4.2.-" evidence="14"/>
<evidence type="ECO:0000259" key="19">
    <source>
        <dbReference type="PROSITE" id="PS51060"/>
    </source>
</evidence>
<dbReference type="Pfam" id="PF00076">
    <property type="entry name" value="RRM_1"/>
    <property type="match status" value="1"/>
</dbReference>
<dbReference type="GO" id="GO:0140807">
    <property type="term" value="F:NAD+-protein-glutamate ADP-ribosyltransferase activity"/>
    <property type="evidence" value="ECO:0007669"/>
    <property type="project" value="RHEA"/>
</dbReference>
<evidence type="ECO:0000259" key="18">
    <source>
        <dbReference type="PROSITE" id="PS51059"/>
    </source>
</evidence>
<accession>A0A540MNH4</accession>
<keyword evidence="7" id="KW-0013">ADP-ribosylation</keyword>
<evidence type="ECO:0000259" key="16">
    <source>
        <dbReference type="PROSITE" id="PS50102"/>
    </source>
</evidence>
<dbReference type="CDD" id="cd01437">
    <property type="entry name" value="parp_like"/>
    <property type="match status" value="1"/>
</dbReference>
<evidence type="ECO:0000256" key="6">
    <source>
        <dbReference type="ARBA" id="ARBA00022695"/>
    </source>
</evidence>
<evidence type="ECO:0000256" key="3">
    <source>
        <dbReference type="ARBA" id="ARBA00004123"/>
    </source>
</evidence>
<dbReference type="InterPro" id="IPR050800">
    <property type="entry name" value="ARTD/PARP"/>
</dbReference>
<comment type="similarity">
    <text evidence="10">Belongs to the ARTD/PARP family.</text>
</comment>
<evidence type="ECO:0000313" key="21">
    <source>
        <dbReference type="EMBL" id="TQE00347.1"/>
    </source>
</evidence>
<dbReference type="InterPro" id="IPR012317">
    <property type="entry name" value="Poly(ADP-ribose)pol_cat_dom"/>
</dbReference>
<dbReference type="InterPro" id="IPR035979">
    <property type="entry name" value="RBD_domain_sf"/>
</dbReference>
<dbReference type="Proteomes" id="UP000315295">
    <property type="component" value="Unassembled WGS sequence"/>
</dbReference>
<dbReference type="Gene3D" id="1.10.720.30">
    <property type="entry name" value="SAP domain"/>
    <property type="match status" value="2"/>
</dbReference>
<dbReference type="GO" id="GO:0016779">
    <property type="term" value="F:nucleotidyltransferase activity"/>
    <property type="evidence" value="ECO:0007669"/>
    <property type="project" value="UniProtKB-KW"/>
</dbReference>
<keyword evidence="13" id="KW-0694">RNA-binding</keyword>
<keyword evidence="4 14" id="KW-0328">Glycosyltransferase</keyword>
<dbReference type="GO" id="GO:0140806">
    <property type="term" value="F:NAD+-protein-aspartate ADP-ribosyltransferase activity"/>
    <property type="evidence" value="ECO:0007669"/>
    <property type="project" value="RHEA"/>
</dbReference>
<dbReference type="InterPro" id="IPR004102">
    <property type="entry name" value="Poly(ADP-ribose)pol_reg_dom"/>
</dbReference>
<evidence type="ECO:0000256" key="12">
    <source>
        <dbReference type="ARBA" id="ARBA00033987"/>
    </source>
</evidence>
<evidence type="ECO:0000259" key="17">
    <source>
        <dbReference type="PROSITE" id="PS50800"/>
    </source>
</evidence>
<dbReference type="CDD" id="cd12247">
    <property type="entry name" value="RRM2_U1A_like"/>
    <property type="match status" value="1"/>
</dbReference>
<evidence type="ECO:0000313" key="22">
    <source>
        <dbReference type="Proteomes" id="UP000315295"/>
    </source>
</evidence>
<evidence type="ECO:0000256" key="15">
    <source>
        <dbReference type="SAM" id="MobiDB-lite"/>
    </source>
</evidence>
<feature type="domain" description="RRM" evidence="16">
    <location>
        <begin position="593"/>
        <end position="667"/>
    </location>
</feature>
<evidence type="ECO:0000256" key="1">
    <source>
        <dbReference type="ARBA" id="ARBA00000438"/>
    </source>
</evidence>
<keyword evidence="22" id="KW-1185">Reference proteome</keyword>
<dbReference type="PROSITE" id="PS50800">
    <property type="entry name" value="SAP"/>
    <property type="match status" value="2"/>
</dbReference>
<keyword evidence="6" id="KW-0548">Nucleotidyltransferase</keyword>
<dbReference type="InterPro" id="IPR036930">
    <property type="entry name" value="WGR_dom_sf"/>
</dbReference>
<dbReference type="PROSITE" id="PS51977">
    <property type="entry name" value="WGR"/>
    <property type="match status" value="1"/>
</dbReference>
<comment type="catalytic activity">
    <reaction evidence="2">
        <text>L-glutamyl-[protein] + NAD(+) = 5-O-(ADP-D-ribosyl)-L-glutamyl-[protein] + nicotinamide</text>
        <dbReference type="Rhea" id="RHEA:58224"/>
        <dbReference type="Rhea" id="RHEA-COMP:10208"/>
        <dbReference type="Rhea" id="RHEA-COMP:15089"/>
        <dbReference type="ChEBI" id="CHEBI:17154"/>
        <dbReference type="ChEBI" id="CHEBI:29973"/>
        <dbReference type="ChEBI" id="CHEBI:57540"/>
        <dbReference type="ChEBI" id="CHEBI:142540"/>
    </reaction>
</comment>
<evidence type="ECO:0000256" key="8">
    <source>
        <dbReference type="ARBA" id="ARBA00023027"/>
    </source>
</evidence>
<evidence type="ECO:0000259" key="20">
    <source>
        <dbReference type="PROSITE" id="PS51977"/>
    </source>
</evidence>
<dbReference type="SUPFAM" id="SSF142921">
    <property type="entry name" value="WGR domain-like"/>
    <property type="match status" value="1"/>
</dbReference>
<feature type="domain" description="WGR" evidence="20">
    <location>
        <begin position="159"/>
        <end position="253"/>
    </location>
</feature>
<dbReference type="GO" id="GO:0003723">
    <property type="term" value="F:RNA binding"/>
    <property type="evidence" value="ECO:0007669"/>
    <property type="project" value="UniProtKB-UniRule"/>
</dbReference>
<dbReference type="SUPFAM" id="SSF47587">
    <property type="entry name" value="Domain of poly(ADP-ribose) polymerase"/>
    <property type="match status" value="1"/>
</dbReference>
<feature type="domain" description="PARP alpha-helical" evidence="19">
    <location>
        <begin position="283"/>
        <end position="405"/>
    </location>
</feature>
<dbReference type="InterPro" id="IPR008893">
    <property type="entry name" value="WGR_domain"/>
</dbReference>
<dbReference type="GO" id="GO:0006302">
    <property type="term" value="P:double-strand break repair"/>
    <property type="evidence" value="ECO:0007669"/>
    <property type="project" value="TreeGrafter"/>
</dbReference>
<dbReference type="GO" id="GO:0003950">
    <property type="term" value="F:NAD+ poly-ADP-ribosyltransferase activity"/>
    <property type="evidence" value="ECO:0007669"/>
    <property type="project" value="UniProtKB-UniRule"/>
</dbReference>
<comment type="subcellular location">
    <subcellularLocation>
        <location evidence="3">Nucleus</location>
    </subcellularLocation>
</comment>
<dbReference type="Gene3D" id="3.90.228.10">
    <property type="match status" value="1"/>
</dbReference>
<reference evidence="21 22" key="1">
    <citation type="journal article" date="2019" name="G3 (Bethesda)">
        <title>Sequencing of a Wild Apple (Malus baccata) Genome Unravels the Differences Between Cultivated and Wild Apple Species Regarding Disease Resistance and Cold Tolerance.</title>
        <authorList>
            <person name="Chen X."/>
        </authorList>
    </citation>
    <scope>NUCLEOTIDE SEQUENCE [LARGE SCALE GENOMIC DNA]</scope>
    <source>
        <strain evidence="22">cv. Shandingzi</strain>
        <tissue evidence="21">Leaves</tissue>
    </source>
</reference>
<dbReference type="Pfam" id="PF00644">
    <property type="entry name" value="PARP"/>
    <property type="match status" value="1"/>
</dbReference>
<protein>
    <recommendedName>
        <fullName evidence="14">Poly [ADP-ribose] polymerase</fullName>
        <shortName evidence="14">PARP</shortName>
        <ecNumber evidence="14">2.4.2.-</ecNumber>
    </recommendedName>
</protein>
<dbReference type="SMART" id="SM00360">
    <property type="entry name" value="RRM"/>
    <property type="match status" value="1"/>
</dbReference>
<feature type="compositionally biased region" description="Basic and acidic residues" evidence="15">
    <location>
        <begin position="30"/>
        <end position="42"/>
    </location>
</feature>
<dbReference type="GO" id="GO:0005730">
    <property type="term" value="C:nucleolus"/>
    <property type="evidence" value="ECO:0007669"/>
    <property type="project" value="TreeGrafter"/>
</dbReference>
<dbReference type="FunFam" id="3.90.228.10:FF:000002">
    <property type="entry name" value="Poly [ADP-ribose] polymerase"/>
    <property type="match status" value="1"/>
</dbReference>
<dbReference type="PROSITE" id="PS51060">
    <property type="entry name" value="PARP_ALPHA_HD"/>
    <property type="match status" value="1"/>
</dbReference>
<dbReference type="GO" id="GO:0070212">
    <property type="term" value="P:protein poly-ADP-ribosylation"/>
    <property type="evidence" value="ECO:0007669"/>
    <property type="project" value="TreeGrafter"/>
</dbReference>
<keyword evidence="5 14" id="KW-0808">Transferase</keyword>
<comment type="catalytic activity">
    <reaction evidence="1">
        <text>L-aspartyl-[protein] + NAD(+) = 4-O-(ADP-D-ribosyl)-L-aspartyl-[protein] + nicotinamide</text>
        <dbReference type="Rhea" id="RHEA:54424"/>
        <dbReference type="Rhea" id="RHEA-COMP:9867"/>
        <dbReference type="Rhea" id="RHEA-COMP:13832"/>
        <dbReference type="ChEBI" id="CHEBI:17154"/>
        <dbReference type="ChEBI" id="CHEBI:29961"/>
        <dbReference type="ChEBI" id="CHEBI:57540"/>
        <dbReference type="ChEBI" id="CHEBI:138102"/>
    </reaction>
</comment>
<keyword evidence="8 14" id="KW-0520">NAD</keyword>
<dbReference type="Gene3D" id="3.30.70.330">
    <property type="match status" value="1"/>
</dbReference>
<dbReference type="FunFam" id="3.30.70.330:FF:000029">
    <property type="entry name" value="U2 small nuclear ribonucleoprotein B"/>
    <property type="match status" value="1"/>
</dbReference>
<dbReference type="Pfam" id="PF05406">
    <property type="entry name" value="WGR"/>
    <property type="match status" value="1"/>
</dbReference>
<dbReference type="PANTHER" id="PTHR10459:SF60">
    <property type="entry name" value="POLY [ADP-RIBOSE] POLYMERASE 2"/>
    <property type="match status" value="1"/>
</dbReference>
<keyword evidence="9" id="KW-0539">Nucleus</keyword>
<dbReference type="SMART" id="SM00513">
    <property type="entry name" value="SAP"/>
    <property type="match status" value="2"/>
</dbReference>
<evidence type="ECO:0000256" key="9">
    <source>
        <dbReference type="ARBA" id="ARBA00023242"/>
    </source>
</evidence>
<dbReference type="Pfam" id="PF02037">
    <property type="entry name" value="SAP"/>
    <property type="match status" value="2"/>
</dbReference>
<dbReference type="SUPFAM" id="SSF54928">
    <property type="entry name" value="RNA-binding domain, RBD"/>
    <property type="match status" value="1"/>
</dbReference>
<dbReference type="PROSITE" id="PS50102">
    <property type="entry name" value="RRM"/>
    <property type="match status" value="1"/>
</dbReference>
<dbReference type="Gene3D" id="1.20.142.10">
    <property type="entry name" value="Poly(ADP-ribose) polymerase, regulatory domain"/>
    <property type="match status" value="1"/>
</dbReference>
<dbReference type="SUPFAM" id="SSF68906">
    <property type="entry name" value="SAP domain"/>
    <property type="match status" value="2"/>
</dbReference>
<dbReference type="InterPro" id="IPR036361">
    <property type="entry name" value="SAP_dom_sf"/>
</dbReference>
<feature type="region of interest" description="Disordered" evidence="15">
    <location>
        <begin position="14"/>
        <end position="77"/>
    </location>
</feature>
<comment type="caution">
    <text evidence="21">The sequence shown here is derived from an EMBL/GenBank/DDBJ whole genome shotgun (WGS) entry which is preliminary data.</text>
</comment>
<feature type="domain" description="PARP catalytic" evidence="18">
    <location>
        <begin position="352"/>
        <end position="593"/>
    </location>
</feature>
<evidence type="ECO:0000256" key="2">
    <source>
        <dbReference type="ARBA" id="ARBA00000459"/>
    </source>
</evidence>
<feature type="domain" description="SAP" evidence="17">
    <location>
        <begin position="86"/>
        <end position="120"/>
    </location>
</feature>
<evidence type="ECO:0000256" key="13">
    <source>
        <dbReference type="PROSITE-ProRule" id="PRU00176"/>
    </source>
</evidence>
<comment type="catalytic activity">
    <reaction evidence="12">
        <text>NAD(+) + (ADP-D-ribosyl)n-acceptor = nicotinamide + (ADP-D-ribosyl)n+1-acceptor + H(+).</text>
        <dbReference type="EC" id="2.4.2.30"/>
    </reaction>
</comment>
<dbReference type="STRING" id="106549.A0A540MNH4"/>
<evidence type="ECO:0000256" key="5">
    <source>
        <dbReference type="ARBA" id="ARBA00022679"/>
    </source>
</evidence>
<name>A0A540MNH4_MALBA</name>
<dbReference type="InterPro" id="IPR012677">
    <property type="entry name" value="Nucleotide-bd_a/b_plait_sf"/>
</dbReference>
<sequence length="667" mass="74529">MASKLKVEELRNELAQRGLPTTGAKPTLVRRLDSALREEKKQPTGASDGSAAGASLVSRKRERKLIEEEGGGDSNVSEKMKATEKFRGMSVKQLREEAALCGVSATGSKKELLERLSEHSDGIPLGKANEEGHGGKEKIITATKKGAAVLDQWLPDDIKAHYHGDDIYDAMLNQTNVGHNNNKFYLIQVLESDVGGSFMIYYRWGRVGVKGQNKLAPHASRESAINEFKQKFYDKTRNDWSNRKMFQPIPSCYMWIEMDYNEKEEQSAVEEKNGSALGHQPLETQLEPCIAKFISLICNIGMMKQHMMEIGYNADKLPLGKLSKSTILKVEALGEIEVAIKLLKDDTGMQGDPLYSSYQRLHCELTPVGADSHEFDMITKYLHNTHAKTHSTYTVDILQIFRTSKEGEVERFRKFSSTKNRMLLWHGSRLTNWAGILSQGDPLWFSFESWVGLRIAPPEAPVTGYMFGKGVYFADMFSKSANYCYASNGCTCGVLLLCEVALGDMAELLTAKYDADKLPVGKLSTKGVGGTEPDFSEAQLLDDGVVVPLGKPKENTSRPKGSLLYNEYIVYNVEQIRMRYVVQLPEAPAPPNNILFVQNLPQETTPMMLQMLFCQYAGFKEVRMVEAKPGIAFVEYGDEMQSTVAMQELQAFKLTPQSSMLITYAKK</sequence>
<dbReference type="Gene3D" id="2.20.140.10">
    <property type="entry name" value="WGR domain"/>
    <property type="match status" value="1"/>
</dbReference>
<dbReference type="FunFam" id="2.20.140.10:FF:000001">
    <property type="entry name" value="Poly [ADP-ribose] polymerase"/>
    <property type="match status" value="1"/>
</dbReference>
<evidence type="ECO:0000256" key="4">
    <source>
        <dbReference type="ARBA" id="ARBA00022676"/>
    </source>
</evidence>